<dbReference type="GO" id="GO:0005304">
    <property type="term" value="F:L-valine transmembrane transporter activity"/>
    <property type="evidence" value="ECO:0007669"/>
    <property type="project" value="TreeGrafter"/>
</dbReference>
<evidence type="ECO:0000313" key="10">
    <source>
        <dbReference type="EMBL" id="EEW97322.1"/>
    </source>
</evidence>
<evidence type="ECO:0000256" key="2">
    <source>
        <dbReference type="ARBA" id="ARBA00008540"/>
    </source>
</evidence>
<dbReference type="Proteomes" id="UP000004736">
    <property type="component" value="Unassembled WGS sequence"/>
</dbReference>
<evidence type="ECO:0000256" key="4">
    <source>
        <dbReference type="ARBA" id="ARBA00022475"/>
    </source>
</evidence>
<evidence type="ECO:0000256" key="6">
    <source>
        <dbReference type="ARBA" id="ARBA00022970"/>
    </source>
</evidence>
<feature type="transmembrane region" description="Helical" evidence="9">
    <location>
        <begin position="54"/>
        <end position="78"/>
    </location>
</feature>
<evidence type="ECO:0000256" key="3">
    <source>
        <dbReference type="ARBA" id="ARBA00022448"/>
    </source>
</evidence>
<reference evidence="10" key="1">
    <citation type="submission" date="2009-09" db="EMBL/GenBank/DDBJ databases">
        <authorList>
            <person name="Weinstock G."/>
            <person name="Sodergren E."/>
            <person name="Clifton S."/>
            <person name="Fulton L."/>
            <person name="Fulton B."/>
            <person name="Courtney L."/>
            <person name="Fronick C."/>
            <person name="Harrison M."/>
            <person name="Strong C."/>
            <person name="Farmer C."/>
            <person name="Delahaunty K."/>
            <person name="Markovic C."/>
            <person name="Hall O."/>
            <person name="Minx P."/>
            <person name="Tomlinson C."/>
            <person name="Mitreva M."/>
            <person name="Nelson J."/>
            <person name="Hou S."/>
            <person name="Wollam A."/>
            <person name="Pepin K.H."/>
            <person name="Johnson M."/>
            <person name="Bhonagiri V."/>
            <person name="Nash W.E."/>
            <person name="Warren W."/>
            <person name="Chinwalla A."/>
            <person name="Mardis E.R."/>
            <person name="Wilson R.K."/>
        </authorList>
    </citation>
    <scope>NUCLEOTIDE SEQUENCE [LARGE SCALE GENOMIC DNA]</scope>
    <source>
        <strain evidence="10">DSM 15470</strain>
    </source>
</reference>
<comment type="similarity">
    <text evidence="2 9">Belongs to the branched chain amino acid transporter family.</text>
</comment>
<feature type="transmembrane region" description="Helical" evidence="9">
    <location>
        <begin position="214"/>
        <end position="233"/>
    </location>
</feature>
<keyword evidence="6 9" id="KW-0029">Amino-acid transport</keyword>
<protein>
    <recommendedName>
        <fullName evidence="9">Branched-chain amino acid transport system carrier protein</fullName>
    </recommendedName>
</protein>
<dbReference type="eggNOG" id="COG1114">
    <property type="taxonomic scope" value="Bacteria"/>
</dbReference>
<evidence type="ECO:0000256" key="9">
    <source>
        <dbReference type="RuleBase" id="RU362122"/>
    </source>
</evidence>
<feature type="transmembrane region" description="Helical" evidence="9">
    <location>
        <begin position="90"/>
        <end position="108"/>
    </location>
</feature>
<proteinExistence type="inferred from homology"/>
<evidence type="ECO:0000256" key="7">
    <source>
        <dbReference type="ARBA" id="ARBA00022989"/>
    </source>
</evidence>
<name>C9LP36_9FIRM</name>
<comment type="caution">
    <text evidence="10">The sequence shown here is derived from an EMBL/GenBank/DDBJ whole genome shotgun (WGS) entry which is preliminary data.</text>
</comment>
<dbReference type="HOGENOM" id="CLU_036807_0_1_9"/>
<dbReference type="EMBL" id="ACIM02000001">
    <property type="protein sequence ID" value="EEW97322.1"/>
    <property type="molecule type" value="Genomic_DNA"/>
</dbReference>
<dbReference type="NCBIfam" id="TIGR00796">
    <property type="entry name" value="livcs"/>
    <property type="match status" value="1"/>
</dbReference>
<comment type="function">
    <text evidence="9">Component of the transport system for branched-chain amino acids.</text>
</comment>
<evidence type="ECO:0000313" key="11">
    <source>
        <dbReference type="Proteomes" id="UP000004736"/>
    </source>
</evidence>
<evidence type="ECO:0000256" key="1">
    <source>
        <dbReference type="ARBA" id="ARBA00004651"/>
    </source>
</evidence>
<feature type="transmembrane region" description="Helical" evidence="9">
    <location>
        <begin position="20"/>
        <end position="42"/>
    </location>
</feature>
<dbReference type="PANTHER" id="PTHR30588:SF0">
    <property type="entry name" value="BRANCHED-CHAIN AMINO ACID PERMEASE BRNQ"/>
    <property type="match status" value="1"/>
</dbReference>
<dbReference type="InterPro" id="IPR004685">
    <property type="entry name" value="Brnchd-chn_aa_trnsp_Livcs"/>
</dbReference>
<keyword evidence="8 9" id="KW-0472">Membrane</keyword>
<dbReference type="PANTHER" id="PTHR30588">
    <property type="entry name" value="BRANCHED-CHAIN AMINO ACID TRANSPORT SYSTEM 2 CARRIER PROTEIN"/>
    <property type="match status" value="1"/>
</dbReference>
<feature type="transmembrane region" description="Helical" evidence="9">
    <location>
        <begin position="291"/>
        <end position="320"/>
    </location>
</feature>
<comment type="subcellular location">
    <subcellularLocation>
        <location evidence="1 9">Cell membrane</location>
        <topology evidence="1 9">Multi-pass membrane protein</topology>
    </subcellularLocation>
</comment>
<dbReference type="GO" id="GO:0015190">
    <property type="term" value="F:L-leucine transmembrane transporter activity"/>
    <property type="evidence" value="ECO:0007669"/>
    <property type="project" value="TreeGrafter"/>
</dbReference>
<keyword evidence="3 9" id="KW-0813">Transport</keyword>
<organism evidence="10 11">
    <name type="scientific">Dialister invisus DSM 15470</name>
    <dbReference type="NCBI Taxonomy" id="592028"/>
    <lineage>
        <taxon>Bacteria</taxon>
        <taxon>Bacillati</taxon>
        <taxon>Bacillota</taxon>
        <taxon>Negativicutes</taxon>
        <taxon>Veillonellales</taxon>
        <taxon>Veillonellaceae</taxon>
        <taxon>Dialister</taxon>
    </lineage>
</organism>
<dbReference type="AlphaFoldDB" id="C9LP36"/>
<dbReference type="GO" id="GO:0015820">
    <property type="term" value="P:L-leucine transport"/>
    <property type="evidence" value="ECO:0007669"/>
    <property type="project" value="TreeGrafter"/>
</dbReference>
<feature type="transmembrane region" description="Helical" evidence="9">
    <location>
        <begin position="425"/>
        <end position="445"/>
    </location>
</feature>
<feature type="transmembrane region" description="Helical" evidence="9">
    <location>
        <begin position="358"/>
        <end position="378"/>
    </location>
</feature>
<keyword evidence="4" id="KW-1003">Cell membrane</keyword>
<feature type="transmembrane region" description="Helical" evidence="9">
    <location>
        <begin position="245"/>
        <end position="271"/>
    </location>
</feature>
<gene>
    <name evidence="10" type="primary">brnQ</name>
    <name evidence="10" type="ORF">GCWU000321_01310</name>
</gene>
<dbReference type="STRING" id="592028.GCWU000321_01310"/>
<feature type="transmembrane region" description="Helical" evidence="9">
    <location>
        <begin position="332"/>
        <end position="352"/>
    </location>
</feature>
<keyword evidence="5 9" id="KW-0812">Transmembrane</keyword>
<evidence type="ECO:0000256" key="8">
    <source>
        <dbReference type="ARBA" id="ARBA00023136"/>
    </source>
</evidence>
<dbReference type="Pfam" id="PF05525">
    <property type="entry name" value="Branch_AA_trans"/>
    <property type="match status" value="1"/>
</dbReference>
<dbReference type="GO" id="GO:0015188">
    <property type="term" value="F:L-isoleucine transmembrane transporter activity"/>
    <property type="evidence" value="ECO:0007669"/>
    <property type="project" value="TreeGrafter"/>
</dbReference>
<accession>C9LP36</accession>
<feature type="transmembrane region" description="Helical" evidence="9">
    <location>
        <begin position="162"/>
        <end position="180"/>
    </location>
</feature>
<feature type="transmembrane region" description="Helical" evidence="9">
    <location>
        <begin position="385"/>
        <end position="405"/>
    </location>
</feature>
<keyword evidence="7 9" id="KW-1133">Transmembrane helix</keyword>
<sequence>MFWSIAERKIFMGEKTNNAFIAIGLMLFALFFGAGNLIFPVFMGQNAGVNTIPATIGFLMTGVGLPLLGVLAICYSGVNLRELAGRIHPAYSIFFCTALYLTIGPFFAAPRTATVAYEIAVAQYLPPEMRSMGLYVFAAVFFIITWWLAISPSKLVARVGKFMTPVLLVFLFLLIISAIASPMGSWQAPAAAYDTGVKALGQGIVDGYNTMDGLAALVFGIIVVESVKMYGAVSEAQITKDTLRSGLISTFFMAVIYAALCYIGASSVSLIGVQENGAPVLVKTALHYFGAAGGGILGVIVIFACLTTSVGLAASCAAYFNLLLPKISSKTFVTVMVVVCFFVALFGLTTIIKNAVPVLLFLYPMSISLIALAFLHNFFNGRRCVYVWTTLFTAVPALCDGLHGFGLKLGAMEPMLAALPLAEYSMGWICFFVVGFAVGIVQMLVTGKKEQA</sequence>
<dbReference type="GO" id="GO:0005886">
    <property type="term" value="C:plasma membrane"/>
    <property type="evidence" value="ECO:0007669"/>
    <property type="project" value="UniProtKB-SubCell"/>
</dbReference>
<dbReference type="GO" id="GO:0015818">
    <property type="term" value="P:isoleucine transport"/>
    <property type="evidence" value="ECO:0007669"/>
    <property type="project" value="TreeGrafter"/>
</dbReference>
<evidence type="ECO:0000256" key="5">
    <source>
        <dbReference type="ARBA" id="ARBA00022692"/>
    </source>
</evidence>
<keyword evidence="11" id="KW-1185">Reference proteome</keyword>
<feature type="transmembrane region" description="Helical" evidence="9">
    <location>
        <begin position="132"/>
        <end position="150"/>
    </location>
</feature>